<dbReference type="OrthoDB" id="1236981at2"/>
<evidence type="ECO:0000259" key="7">
    <source>
        <dbReference type="Pfam" id="PF24346"/>
    </source>
</evidence>
<dbReference type="NCBIfam" id="NF012196">
    <property type="entry name" value="Ig_like_ice"/>
    <property type="match status" value="1"/>
</dbReference>
<keyword evidence="9" id="KW-1185">Reference proteome</keyword>
<keyword evidence="4" id="KW-0106">Calcium</keyword>
<dbReference type="InterPro" id="IPR049826">
    <property type="entry name" value="Ig-like_ice"/>
</dbReference>
<feature type="domain" description="DUF7507" evidence="7">
    <location>
        <begin position="239"/>
        <end position="351"/>
    </location>
</feature>
<evidence type="ECO:0000256" key="4">
    <source>
        <dbReference type="ARBA" id="ARBA00022837"/>
    </source>
</evidence>
<dbReference type="InterPro" id="IPR055354">
    <property type="entry name" value="DUF7507"/>
</dbReference>
<evidence type="ECO:0000313" key="8">
    <source>
        <dbReference type="EMBL" id="OQD42412.1"/>
    </source>
</evidence>
<feature type="compositionally biased region" description="Acidic residues" evidence="5">
    <location>
        <begin position="355"/>
        <end position="371"/>
    </location>
</feature>
<keyword evidence="3 6" id="KW-0732">Signal</keyword>
<reference evidence="8 9" key="1">
    <citation type="submission" date="2016-12" db="EMBL/GenBank/DDBJ databases">
        <authorList>
            <person name="Song W.-J."/>
            <person name="Kurnit D.M."/>
        </authorList>
    </citation>
    <scope>NUCLEOTIDE SEQUENCE [LARGE SCALE GENOMIC DNA]</scope>
    <source>
        <strain evidence="8 9">HSG9</strain>
    </source>
</reference>
<dbReference type="NCBIfam" id="TIGR01451">
    <property type="entry name" value="B_ant_repeat"/>
    <property type="match status" value="1"/>
</dbReference>
<evidence type="ECO:0000313" key="9">
    <source>
        <dbReference type="Proteomes" id="UP000191680"/>
    </source>
</evidence>
<dbReference type="EMBL" id="MTBC01000007">
    <property type="protein sequence ID" value="OQD42412.1"/>
    <property type="molecule type" value="Genomic_DNA"/>
</dbReference>
<proteinExistence type="predicted"/>
<dbReference type="Pfam" id="PF17963">
    <property type="entry name" value="Big_9"/>
    <property type="match status" value="1"/>
</dbReference>
<dbReference type="Gene3D" id="2.60.40.10">
    <property type="entry name" value="Immunoglobulins"/>
    <property type="match status" value="2"/>
</dbReference>
<dbReference type="Pfam" id="PF18884">
    <property type="entry name" value="TSP3_bac"/>
    <property type="match status" value="2"/>
</dbReference>
<feature type="signal peptide" evidence="6">
    <location>
        <begin position="1"/>
        <end position="32"/>
    </location>
</feature>
<dbReference type="InterPro" id="IPR047589">
    <property type="entry name" value="DUF11_rpt"/>
</dbReference>
<organism evidence="8 9">
    <name type="scientific">Croceivirga radicis</name>
    <dbReference type="NCBI Taxonomy" id="1929488"/>
    <lineage>
        <taxon>Bacteria</taxon>
        <taxon>Pseudomonadati</taxon>
        <taxon>Bacteroidota</taxon>
        <taxon>Flavobacteriia</taxon>
        <taxon>Flavobacteriales</taxon>
        <taxon>Flavobacteriaceae</taxon>
        <taxon>Croceivirga</taxon>
    </lineage>
</organism>
<comment type="caution">
    <text evidence="8">The sequence shown here is derived from an EMBL/GenBank/DDBJ whole genome shotgun (WGS) entry which is preliminary data.</text>
</comment>
<evidence type="ECO:0000256" key="3">
    <source>
        <dbReference type="ARBA" id="ARBA00022729"/>
    </source>
</evidence>
<evidence type="ECO:0000256" key="6">
    <source>
        <dbReference type="SAM" id="SignalP"/>
    </source>
</evidence>
<accession>A0A1V6LQG3</accession>
<gene>
    <name evidence="8" type="ORF">BUL40_11660</name>
</gene>
<feature type="compositionally biased region" description="Low complexity" evidence="5">
    <location>
        <begin position="1490"/>
        <end position="1506"/>
    </location>
</feature>
<feature type="compositionally biased region" description="Acidic residues" evidence="5">
    <location>
        <begin position="1474"/>
        <end position="1489"/>
    </location>
</feature>
<name>A0A1V6LQG3_9FLAO</name>
<feature type="chain" id="PRO_5012912520" description="DUF7507 domain-containing protein" evidence="6">
    <location>
        <begin position="33"/>
        <end position="1624"/>
    </location>
</feature>
<sequence>MDKKQPQKTTFPIKVIAILLLICLGGNQTISAQQTTTWTQNSLTEWESISSDGKVRVVCKVNNGTSIIGNENIDCAKANTYTDPAIVGSSSIEIEVSSIAAGNLSFEFYENTPGDIPVYIVNPIINVDKVGTFSITLGDSATANFNFTNGTWNELSSVGPIFQSTATSFNIDDSALLFSNGGECGNGIDSGTGAGSLSVDEPSHAIQMNTNVTGGLLGIPLFTASDKVEFVLSNLEIAEPEIEVTKTVTEAYSIPIASGDMVQYTIEVANTGNVELTNVILSDNFTDANSNTLTLVGPTFSNNSMGSAMGTLQAGETATYVASYTLNASDLDHGGFINQVTVTADSPYGPADTTDTSDDGDDLDGNTENDPTESYFPIARDDSDSLDEDTSKAIPVMSNDDFSGNGPGISDIFLVTQGTNGDAVLNINGTPNNPVDDFFTYSPDENYSGTDTFVYGIQDALGHISYATVSITINSCPEAGNNGVLSLCENSVPTNADLFNALGGTPDTGGTWVNNGDSTFTYTVSASLPCTQDASATVFVSYTMEPEAGTNGSLIICEGDTVNALQLFAQLGGTPDTGGTWSPALAGAGTYTYTVAATSPCGTDATAQVVVTEQTAPDAGTNGSLIICEGDTVNASQLFAQIGGTPDTGGTWSPALAGAGTYTYTVAATAPCSADATAEIVVTQQAAPDAGTNGSLIICEGDTVNASQLFSQLGGTPDTGGTWSPALAGAGTYTYTVAATAPCSADATAQIVVTEQAAPDAGTNGTLVICEGDTVSASQLFAQLGGTPDTGGTWSPALAGAGTYTYTVAATAPCGTDATAQIVVTEQAAPDAGSNGTLTICEGDTVNASQLFAQIGGTPDTGGTWSPALAGAGTYTYTVAATAPCSADATAEIVVTEQAAPDAGTNGTLIICEGDTVTTSQLFAQLSGTPDTGGTWSPALAGAGTYTYTVAATAPCSADATAQIVVTEQAAPDAGTNGTLVICEGDTVNASQLFAQLGGTPDTGGTWSPALAGAGTYTYTVAATAPCSADATAQIVVTEQAAPDAGSNGTLTICEGDTVTTSQLFSQLGGTPDTGGTWSPALAGAGTYTYTIATTAPCGTDATAQIVVTEQAAPDAGSNGTLTICEGDTVTASQLFAQIGGTPDTGGTWSPALAGAGTYTYTIATTAPCSTDATAQIVVTEQAAPDAGSNGTLTICEGDTVTTSQLFAQLGGTPDTGGTWSPALAGAGTYTYTVAATAPCSADASAEVEVIEDATDLNGNSVPDCAEAPPVLLIPTIRIDNITSDNIINIQESETMLNISGDVGGDFNERDLVTLQLNNNTYTVAVNAVGAFVVTISGQELVLDEDWTILAQIVTQDVSGNTGSATVYHTYNVDINAPIVDSFTAPVLTPILTGQGDVNEQLLIEIDTDNDGLIDVVYETTTDINGNWSLDVSSTPISGLYGNITYESSLEITAIDAVGNRGQGTVNFVMETNPDTDGDGLTDEEESDLGTDPNNPDTDNDGVNDGQETTDGTDPLNPCDSIGGTPPADATCDIYIKNDVVTPSQANGGFRIFNIEYYPDNTVELLNRYGSLVWNTRKYHNENNYFHGIGNDSKQLPSGIYYYTIRYRVNDNYKIKKGYLFINK</sequence>
<dbReference type="Pfam" id="PF13585">
    <property type="entry name" value="CHU_C"/>
    <property type="match status" value="1"/>
</dbReference>
<keyword evidence="2" id="KW-0964">Secreted</keyword>
<dbReference type="Pfam" id="PF24346">
    <property type="entry name" value="DUF7507"/>
    <property type="match status" value="1"/>
</dbReference>
<dbReference type="Proteomes" id="UP000191680">
    <property type="component" value="Unassembled WGS sequence"/>
</dbReference>
<evidence type="ECO:0000256" key="5">
    <source>
        <dbReference type="SAM" id="MobiDB-lite"/>
    </source>
</evidence>
<comment type="subcellular location">
    <subcellularLocation>
        <location evidence="1">Secreted</location>
    </subcellularLocation>
</comment>
<feature type="region of interest" description="Disordered" evidence="5">
    <location>
        <begin position="1466"/>
        <end position="1518"/>
    </location>
</feature>
<evidence type="ECO:0000256" key="2">
    <source>
        <dbReference type="ARBA" id="ARBA00022525"/>
    </source>
</evidence>
<dbReference type="InterPro" id="IPR059100">
    <property type="entry name" value="TSP3_bac"/>
</dbReference>
<feature type="region of interest" description="Disordered" evidence="5">
    <location>
        <begin position="342"/>
        <end position="389"/>
    </location>
</feature>
<dbReference type="InterPro" id="IPR013783">
    <property type="entry name" value="Ig-like_fold"/>
</dbReference>
<protein>
    <recommendedName>
        <fullName evidence="7">DUF7507 domain-containing protein</fullName>
    </recommendedName>
</protein>
<dbReference type="RefSeq" id="WP_080319408.1">
    <property type="nucleotide sequence ID" value="NZ_MTBC01000007.1"/>
</dbReference>
<evidence type="ECO:0000256" key="1">
    <source>
        <dbReference type="ARBA" id="ARBA00004613"/>
    </source>
</evidence>
<dbReference type="Gene3D" id="2.60.40.3440">
    <property type="match status" value="1"/>
</dbReference>